<dbReference type="Proteomes" id="UP000001338">
    <property type="component" value="Unassembled WGS sequence"/>
</dbReference>
<sequence length="43" mass="5026">MEKVNIQNGNEIRACSTPIKYRQLSTNPAFRRRILDTLLYGDE</sequence>
<evidence type="ECO:0000313" key="2">
    <source>
        <dbReference type="Proteomes" id="UP000001338"/>
    </source>
</evidence>
<dbReference type="EMBL" id="AFLV02000084">
    <property type="protein sequence ID" value="EKR62054.1"/>
    <property type="molecule type" value="Genomic_DNA"/>
</dbReference>
<dbReference type="AlphaFoldDB" id="A0A828YTQ7"/>
<protein>
    <submittedName>
        <fullName evidence="1">Uncharacterized protein</fullName>
    </submittedName>
</protein>
<accession>A0A828YTQ7</accession>
<gene>
    <name evidence="1" type="ORF">LEP1GSC036_0015</name>
</gene>
<evidence type="ECO:0000313" key="1">
    <source>
        <dbReference type="EMBL" id="EKR62054.1"/>
    </source>
</evidence>
<name>A0A828YTQ7_9LEPT</name>
<proteinExistence type="predicted"/>
<comment type="caution">
    <text evidence="1">The sequence shown here is derived from an EMBL/GenBank/DDBJ whole genome shotgun (WGS) entry which is preliminary data.</text>
</comment>
<organism evidence="1 2">
    <name type="scientific">Leptospira weilii str. 2006001853</name>
    <dbReference type="NCBI Taxonomy" id="1001589"/>
    <lineage>
        <taxon>Bacteria</taxon>
        <taxon>Pseudomonadati</taxon>
        <taxon>Spirochaetota</taxon>
        <taxon>Spirochaetia</taxon>
        <taxon>Leptospirales</taxon>
        <taxon>Leptospiraceae</taxon>
        <taxon>Leptospira</taxon>
    </lineage>
</organism>
<reference evidence="1 2" key="1">
    <citation type="submission" date="2012-10" db="EMBL/GenBank/DDBJ databases">
        <authorList>
            <person name="Harkins D.M."/>
            <person name="Durkin A.S."/>
            <person name="Brinkac L.M."/>
            <person name="Haft D.H."/>
            <person name="Selengut J.D."/>
            <person name="Sanka R."/>
            <person name="DePew J."/>
            <person name="Purushe J."/>
            <person name="Whelen A.C."/>
            <person name="Vinetz J.M."/>
            <person name="Sutton G.G."/>
            <person name="Nierman W.C."/>
            <person name="Fouts D.E."/>
        </authorList>
    </citation>
    <scope>NUCLEOTIDE SEQUENCE [LARGE SCALE GENOMIC DNA]</scope>
    <source>
        <strain evidence="1 2">2006001853</strain>
    </source>
</reference>